<dbReference type="AlphaFoldDB" id="A0A084U3J9"/>
<protein>
    <submittedName>
        <fullName evidence="6">ABC exporter ATP-binding subunit</fullName>
    </submittedName>
</protein>
<dbReference type="InterPro" id="IPR003439">
    <property type="entry name" value="ABC_transporter-like_ATP-bd"/>
</dbReference>
<evidence type="ECO:0000256" key="3">
    <source>
        <dbReference type="ARBA" id="ARBA00022840"/>
    </source>
</evidence>
<reference evidence="6 7" key="1">
    <citation type="journal article" date="2014" name="PLoS ONE">
        <title>Reduction of Hydrogen Peroxide Accumulation and Toxicity by a Catalase from Mycoplasma iowae.</title>
        <authorList>
            <person name="Pritchard R.E."/>
            <person name="Prassinos A.J."/>
            <person name="Osborne J.D."/>
            <person name="Raviv Z."/>
            <person name="Balish M.F."/>
        </authorList>
    </citation>
    <scope>NUCLEOTIDE SEQUENCE [LARGE SCALE GENOMIC DNA]</scope>
    <source>
        <strain evidence="6 7">DK-CPA</strain>
    </source>
</reference>
<keyword evidence="4" id="KW-0175">Coiled coil</keyword>
<dbReference type="InterPro" id="IPR027417">
    <property type="entry name" value="P-loop_NTPase"/>
</dbReference>
<dbReference type="CDD" id="cd03230">
    <property type="entry name" value="ABC_DR_subfamily_A"/>
    <property type="match status" value="1"/>
</dbReference>
<name>A0A084U3J9_MALIO</name>
<dbReference type="RefSeq" id="WP_192816355.1">
    <property type="nucleotide sequence ID" value="NZ_AWQU01000079.1"/>
</dbReference>
<organism evidence="6 7">
    <name type="scientific">Malacoplasma iowae DK-CPA</name>
    <dbReference type="NCBI Taxonomy" id="1394179"/>
    <lineage>
        <taxon>Bacteria</taxon>
        <taxon>Bacillati</taxon>
        <taxon>Mycoplasmatota</taxon>
        <taxon>Mycoplasmoidales</taxon>
        <taxon>Mycoplasmoidaceae</taxon>
        <taxon>Malacoplasma</taxon>
    </lineage>
</organism>
<keyword evidence="3 6" id="KW-0067">ATP-binding</keyword>
<accession>A0A084U3J9</accession>
<dbReference type="Proteomes" id="UP000028523">
    <property type="component" value="Unassembled WGS sequence"/>
</dbReference>
<evidence type="ECO:0000256" key="1">
    <source>
        <dbReference type="ARBA" id="ARBA00022448"/>
    </source>
</evidence>
<comment type="caution">
    <text evidence="6">The sequence shown here is derived from an EMBL/GenBank/DDBJ whole genome shotgun (WGS) entry which is preliminary data.</text>
</comment>
<keyword evidence="1" id="KW-0813">Transport</keyword>
<dbReference type="GO" id="GO:0016887">
    <property type="term" value="F:ATP hydrolysis activity"/>
    <property type="evidence" value="ECO:0007669"/>
    <property type="project" value="InterPro"/>
</dbReference>
<dbReference type="Pfam" id="PF00005">
    <property type="entry name" value="ABC_tran"/>
    <property type="match status" value="1"/>
</dbReference>
<dbReference type="SMART" id="SM00382">
    <property type="entry name" value="AAA"/>
    <property type="match status" value="1"/>
</dbReference>
<dbReference type="PROSITE" id="PS50893">
    <property type="entry name" value="ABC_TRANSPORTER_2"/>
    <property type="match status" value="1"/>
</dbReference>
<dbReference type="PANTHER" id="PTHR42939">
    <property type="entry name" value="ABC TRANSPORTER ATP-BINDING PROTEIN ALBC-RELATED"/>
    <property type="match status" value="1"/>
</dbReference>
<dbReference type="GO" id="GO:0005524">
    <property type="term" value="F:ATP binding"/>
    <property type="evidence" value="ECO:0007669"/>
    <property type="project" value="UniProtKB-KW"/>
</dbReference>
<gene>
    <name evidence="6" type="ORF">P271_377</name>
</gene>
<proteinExistence type="predicted"/>
<evidence type="ECO:0000313" key="7">
    <source>
        <dbReference type="Proteomes" id="UP000028523"/>
    </source>
</evidence>
<dbReference type="PROSITE" id="PS00211">
    <property type="entry name" value="ABC_TRANSPORTER_1"/>
    <property type="match status" value="1"/>
</dbReference>
<dbReference type="Gene3D" id="3.40.50.300">
    <property type="entry name" value="P-loop containing nucleotide triphosphate hydrolases"/>
    <property type="match status" value="1"/>
</dbReference>
<dbReference type="EMBL" id="AWQU01000079">
    <property type="protein sequence ID" value="KFB07535.1"/>
    <property type="molecule type" value="Genomic_DNA"/>
</dbReference>
<sequence length="309" mass="34653">MSTNSKENNNEQKKIKELKKSLNLLKENNIIDTELYEELNNKISTSNNEKLIELNDKEITDLNSKTLVQVINLSKKYNKKSNNVIDNLNFEIKSGEFHAFIGANGAGKTTTIKAIVGAYAKFDGKIIIDGFSNYTSIAKERIGYIAEKAVFPKNLNTLEYLATMAILSGISKKEAFKLAENKLKELNMENLYKKNPNNFSSGQKKKVLLAQALINNPKILIMDEPAANLDPIARIELFDLLKQLQSKGVSIFISSHILAELDKYADHVTILDGGKIVYTGKINHDVNLESLYLKFVKKGSIDNPIKIKN</sequence>
<dbReference type="InterPro" id="IPR017871">
    <property type="entry name" value="ABC_transporter-like_CS"/>
</dbReference>
<dbReference type="PANTHER" id="PTHR42939:SF1">
    <property type="entry name" value="ABC TRANSPORTER ATP-BINDING PROTEIN ALBC-RELATED"/>
    <property type="match status" value="1"/>
</dbReference>
<evidence type="ECO:0000313" key="6">
    <source>
        <dbReference type="EMBL" id="KFB07535.1"/>
    </source>
</evidence>
<feature type="coiled-coil region" evidence="4">
    <location>
        <begin position="1"/>
        <end position="28"/>
    </location>
</feature>
<evidence type="ECO:0000256" key="2">
    <source>
        <dbReference type="ARBA" id="ARBA00022741"/>
    </source>
</evidence>
<dbReference type="InterPro" id="IPR003593">
    <property type="entry name" value="AAA+_ATPase"/>
</dbReference>
<evidence type="ECO:0000259" key="5">
    <source>
        <dbReference type="PROSITE" id="PS50893"/>
    </source>
</evidence>
<keyword evidence="7" id="KW-1185">Reference proteome</keyword>
<keyword evidence="2" id="KW-0547">Nucleotide-binding</keyword>
<feature type="domain" description="ABC transporter" evidence="5">
    <location>
        <begin position="68"/>
        <end position="298"/>
    </location>
</feature>
<dbReference type="SUPFAM" id="SSF52540">
    <property type="entry name" value="P-loop containing nucleoside triphosphate hydrolases"/>
    <property type="match status" value="1"/>
</dbReference>
<evidence type="ECO:0000256" key="4">
    <source>
        <dbReference type="SAM" id="Coils"/>
    </source>
</evidence>
<dbReference type="InterPro" id="IPR051782">
    <property type="entry name" value="ABC_Transporter_VariousFunc"/>
</dbReference>